<proteinExistence type="predicted"/>
<dbReference type="Proteomes" id="UP000295620">
    <property type="component" value="Unassembled WGS sequence"/>
</dbReference>
<evidence type="ECO:0000313" key="1">
    <source>
        <dbReference type="EMBL" id="TDQ09489.1"/>
    </source>
</evidence>
<accession>A0A4R6SVU8</accession>
<gene>
    <name evidence="1" type="ORF">ATK78_1644</name>
</gene>
<evidence type="ECO:0000313" key="2">
    <source>
        <dbReference type="Proteomes" id="UP000295620"/>
    </source>
</evidence>
<name>A0A4R6SVU8_9SPHI</name>
<dbReference type="EMBL" id="SNYC01000004">
    <property type="protein sequence ID" value="TDQ09489.1"/>
    <property type="molecule type" value="Genomic_DNA"/>
</dbReference>
<protein>
    <submittedName>
        <fullName evidence="1">Uncharacterized protein</fullName>
    </submittedName>
</protein>
<dbReference type="AlphaFoldDB" id="A0A4R6SVU8"/>
<keyword evidence="2" id="KW-1185">Reference proteome</keyword>
<sequence length="110" mass="12471">MAVNQEKGGFALTNLHKKRTDLEDFKDVLRLVVADNPNFEPAILRKYEELTISYNIDFETPCLVKFVGVIYEIGLMLEAVAADCLFIIRDIAIVVLAKAKTFAVFRLFNT</sequence>
<comment type="caution">
    <text evidence="1">The sequence shown here is derived from an EMBL/GenBank/DDBJ whole genome shotgun (WGS) entry which is preliminary data.</text>
</comment>
<reference evidence="1 2" key="1">
    <citation type="submission" date="2019-03" db="EMBL/GenBank/DDBJ databases">
        <title>Genomic Encyclopedia of Archaeal and Bacterial Type Strains, Phase II (KMG-II): from individual species to whole genera.</title>
        <authorList>
            <person name="Goeker M."/>
        </authorList>
    </citation>
    <scope>NUCLEOTIDE SEQUENCE [LARGE SCALE GENOMIC DNA]</scope>
    <source>
        <strain evidence="1 2">DSM 19035</strain>
    </source>
</reference>
<organism evidence="1 2">
    <name type="scientific">Pedobacter metabolipauper</name>
    <dbReference type="NCBI Taxonomy" id="425513"/>
    <lineage>
        <taxon>Bacteria</taxon>
        <taxon>Pseudomonadati</taxon>
        <taxon>Bacteroidota</taxon>
        <taxon>Sphingobacteriia</taxon>
        <taxon>Sphingobacteriales</taxon>
        <taxon>Sphingobacteriaceae</taxon>
        <taxon>Pedobacter</taxon>
    </lineage>
</organism>